<comment type="caution">
    <text evidence="1">The sequence shown here is derived from an EMBL/GenBank/DDBJ whole genome shotgun (WGS) entry which is preliminary data.</text>
</comment>
<dbReference type="InterPro" id="IPR011009">
    <property type="entry name" value="Kinase-like_dom_sf"/>
</dbReference>
<protein>
    <submittedName>
        <fullName evidence="1">Uncharacterized protein</fullName>
    </submittedName>
</protein>
<gene>
    <name evidence="1" type="ORF">L3X38_010111</name>
</gene>
<proteinExistence type="predicted"/>
<evidence type="ECO:0000313" key="2">
    <source>
        <dbReference type="Proteomes" id="UP001054821"/>
    </source>
</evidence>
<sequence>MAKTRPERKDVDSYTIRGNNKGNVLKKWWFCSGGFGADGPIGHRPEESIRGRRKFHEGKVDAGELAPDIVAVEMLGELVDNLGPVDTRATSPIHRSVPAFIQPQSQNAFSASPEADAKLMEDLCLLAKEQVLPLPFLEANLTFTEDFQDLAGQWAAIEKNYKEAEVYKNTFSTSVRDLEQERKACSLKYQQLQQVKTEIVARLQKQDFVKAIDDFHEKHCIGKGGFGRVYKAELLSGQVVAGGGWVLGLREKKREEQSGVVVATGKR</sequence>
<reference evidence="1 2" key="1">
    <citation type="journal article" date="2022" name="G3 (Bethesda)">
        <title>Whole-genome sequence and methylome profiling of the almond [Prunus dulcis (Mill.) D.A. Webb] cultivar 'Nonpareil'.</title>
        <authorList>
            <person name="D'Amico-Willman K.M."/>
            <person name="Ouma W.Z."/>
            <person name="Meulia T."/>
            <person name="Sideli G.M."/>
            <person name="Gradziel T.M."/>
            <person name="Fresnedo-Ramirez J."/>
        </authorList>
    </citation>
    <scope>NUCLEOTIDE SEQUENCE [LARGE SCALE GENOMIC DNA]</scope>
    <source>
        <strain evidence="1">Clone GOH B32 T37-40</strain>
    </source>
</reference>
<dbReference type="EMBL" id="JAJFAZ020000002">
    <property type="protein sequence ID" value="KAI5342236.1"/>
    <property type="molecule type" value="Genomic_DNA"/>
</dbReference>
<organism evidence="1 2">
    <name type="scientific">Prunus dulcis</name>
    <name type="common">Almond</name>
    <name type="synonym">Amygdalus dulcis</name>
    <dbReference type="NCBI Taxonomy" id="3755"/>
    <lineage>
        <taxon>Eukaryota</taxon>
        <taxon>Viridiplantae</taxon>
        <taxon>Streptophyta</taxon>
        <taxon>Embryophyta</taxon>
        <taxon>Tracheophyta</taxon>
        <taxon>Spermatophyta</taxon>
        <taxon>Magnoliopsida</taxon>
        <taxon>eudicotyledons</taxon>
        <taxon>Gunneridae</taxon>
        <taxon>Pentapetalae</taxon>
        <taxon>rosids</taxon>
        <taxon>fabids</taxon>
        <taxon>Rosales</taxon>
        <taxon>Rosaceae</taxon>
        <taxon>Amygdaloideae</taxon>
        <taxon>Amygdaleae</taxon>
        <taxon>Prunus</taxon>
    </lineage>
</organism>
<evidence type="ECO:0000313" key="1">
    <source>
        <dbReference type="EMBL" id="KAI5342236.1"/>
    </source>
</evidence>
<dbReference type="SUPFAM" id="SSF56112">
    <property type="entry name" value="Protein kinase-like (PK-like)"/>
    <property type="match status" value="1"/>
</dbReference>
<name>A0AAD4WFK9_PRUDU</name>
<dbReference type="Gene3D" id="3.30.200.20">
    <property type="entry name" value="Phosphorylase Kinase, domain 1"/>
    <property type="match status" value="1"/>
</dbReference>
<dbReference type="AlphaFoldDB" id="A0AAD4WFK9"/>
<keyword evidence="2" id="KW-1185">Reference proteome</keyword>
<accession>A0AAD4WFK9</accession>
<dbReference type="Proteomes" id="UP001054821">
    <property type="component" value="Chromosome 2"/>
</dbReference>